<dbReference type="InterPro" id="IPR052400">
    <property type="entry name" value="Zn2-C6_fungal_TF"/>
</dbReference>
<dbReference type="GO" id="GO:0000981">
    <property type="term" value="F:DNA-binding transcription factor activity, RNA polymerase II-specific"/>
    <property type="evidence" value="ECO:0007669"/>
    <property type="project" value="TreeGrafter"/>
</dbReference>
<dbReference type="PANTHER" id="PTHR47657">
    <property type="entry name" value="STEROL REGULATORY ELEMENT-BINDING PROTEIN ECM22"/>
    <property type="match status" value="1"/>
</dbReference>
<dbReference type="PANTHER" id="PTHR47657:SF7">
    <property type="entry name" value="STEROL REGULATORY ELEMENT-BINDING PROTEIN ECM22"/>
    <property type="match status" value="1"/>
</dbReference>
<evidence type="ECO:0000313" key="1">
    <source>
        <dbReference type="EMBL" id="KAF2120650.1"/>
    </source>
</evidence>
<sequence length="380" mass="42620">PSVNLRDCWRDCREQLPSSLQSLLNHYEFATSLTLANDDPAKSAWQNYVPELATENWYLVHGVLAIASLHLSRLHDNEDRKSEMRNLAADQMNKALALYRPALENVEEKSAAALFACATLTALYFFRTSTLDIEETLASMPKGPAGPPPQIISRLLQSVCKTFYGLRGAYVVLKPGWKWVSSGKLSPVAVRKWWPKSRVPASDRAIEEDKRLCQLERLWIAPGRAYESHFDSLTEALALLRETYALVSQLTVPGNSYPTRTAIPYTTDDTSIGLLKDRGAIMQWPVRVPREFMILLEKQNHEALVLAAYYAVLPGRVRNVWWLEGMGASMIMAIAAALGRENWHLIDWPAQVVGVDLNGSLNPQSPSEGAFVDDFHMNVI</sequence>
<dbReference type="Proteomes" id="UP000799770">
    <property type="component" value="Unassembled WGS sequence"/>
</dbReference>
<proteinExistence type="predicted"/>
<dbReference type="AlphaFoldDB" id="A0A6A5ZLY3"/>
<dbReference type="Pfam" id="PF11951">
    <property type="entry name" value="Fungal_trans_2"/>
    <property type="match status" value="1"/>
</dbReference>
<reference evidence="1" key="1">
    <citation type="journal article" date="2020" name="Stud. Mycol.">
        <title>101 Dothideomycetes genomes: a test case for predicting lifestyles and emergence of pathogens.</title>
        <authorList>
            <person name="Haridas S."/>
            <person name="Albert R."/>
            <person name="Binder M."/>
            <person name="Bloem J."/>
            <person name="Labutti K."/>
            <person name="Salamov A."/>
            <person name="Andreopoulos B."/>
            <person name="Baker S."/>
            <person name="Barry K."/>
            <person name="Bills G."/>
            <person name="Bluhm B."/>
            <person name="Cannon C."/>
            <person name="Castanera R."/>
            <person name="Culley D."/>
            <person name="Daum C."/>
            <person name="Ezra D."/>
            <person name="Gonzalez J."/>
            <person name="Henrissat B."/>
            <person name="Kuo A."/>
            <person name="Liang C."/>
            <person name="Lipzen A."/>
            <person name="Lutzoni F."/>
            <person name="Magnuson J."/>
            <person name="Mondo S."/>
            <person name="Nolan M."/>
            <person name="Ohm R."/>
            <person name="Pangilinan J."/>
            <person name="Park H.-J."/>
            <person name="Ramirez L."/>
            <person name="Alfaro M."/>
            <person name="Sun H."/>
            <person name="Tritt A."/>
            <person name="Yoshinaga Y."/>
            <person name="Zwiers L.-H."/>
            <person name="Turgeon B."/>
            <person name="Goodwin S."/>
            <person name="Spatafora J."/>
            <person name="Crous P."/>
            <person name="Grigoriev I."/>
        </authorList>
    </citation>
    <scope>NUCLEOTIDE SEQUENCE</scope>
    <source>
        <strain evidence="1">CBS 627.86</strain>
    </source>
</reference>
<protein>
    <submittedName>
        <fullName evidence="1">Uncharacterized protein</fullName>
    </submittedName>
</protein>
<name>A0A6A5ZLY3_9PLEO</name>
<organism evidence="1 2">
    <name type="scientific">Lophiotrema nucula</name>
    <dbReference type="NCBI Taxonomy" id="690887"/>
    <lineage>
        <taxon>Eukaryota</taxon>
        <taxon>Fungi</taxon>
        <taxon>Dikarya</taxon>
        <taxon>Ascomycota</taxon>
        <taxon>Pezizomycotina</taxon>
        <taxon>Dothideomycetes</taxon>
        <taxon>Pleosporomycetidae</taxon>
        <taxon>Pleosporales</taxon>
        <taxon>Lophiotremataceae</taxon>
        <taxon>Lophiotrema</taxon>
    </lineage>
</organism>
<feature type="non-terminal residue" evidence="1">
    <location>
        <position position="1"/>
    </location>
</feature>
<gene>
    <name evidence="1" type="ORF">BDV96DRAFT_485404</name>
</gene>
<accession>A0A6A5ZLY3</accession>
<dbReference type="InterPro" id="IPR021858">
    <property type="entry name" value="Fun_TF"/>
</dbReference>
<evidence type="ECO:0000313" key="2">
    <source>
        <dbReference type="Proteomes" id="UP000799770"/>
    </source>
</evidence>
<dbReference type="OrthoDB" id="5350673at2759"/>
<dbReference type="EMBL" id="ML977313">
    <property type="protein sequence ID" value="KAF2120650.1"/>
    <property type="molecule type" value="Genomic_DNA"/>
</dbReference>
<keyword evidence="2" id="KW-1185">Reference proteome</keyword>